<dbReference type="InterPro" id="IPR053140">
    <property type="entry name" value="GDSL_Rv0518-like"/>
</dbReference>
<evidence type="ECO:0000256" key="1">
    <source>
        <dbReference type="SAM" id="MobiDB-lite"/>
    </source>
</evidence>
<reference evidence="3" key="1">
    <citation type="journal article" date="2014" name="Int. J. Syst. Evol. Microbiol.">
        <title>Complete genome sequence of Corynebacterium casei LMG S-19264T (=DSM 44701T), isolated from a smear-ripened cheese.</title>
        <authorList>
            <consortium name="US DOE Joint Genome Institute (JGI-PGF)"/>
            <person name="Walter F."/>
            <person name="Albersmeier A."/>
            <person name="Kalinowski J."/>
            <person name="Ruckert C."/>
        </authorList>
    </citation>
    <scope>NUCLEOTIDE SEQUENCE</scope>
    <source>
        <strain evidence="3">CGMCC 1.16067</strain>
    </source>
</reference>
<protein>
    <submittedName>
        <fullName evidence="3">SGNH hydrolase</fullName>
    </submittedName>
</protein>
<dbReference type="AlphaFoldDB" id="A0A917BBK0"/>
<dbReference type="Pfam" id="PF13472">
    <property type="entry name" value="Lipase_GDSL_2"/>
    <property type="match status" value="1"/>
</dbReference>
<dbReference type="RefSeq" id="WP_229660507.1">
    <property type="nucleotide sequence ID" value="NZ_BMKQ01000001.1"/>
</dbReference>
<dbReference type="PANTHER" id="PTHR43784:SF2">
    <property type="entry name" value="GDSL-LIKE LIPASE_ACYLHYDROLASE, PUTATIVE (AFU_ORTHOLOGUE AFUA_2G00820)-RELATED"/>
    <property type="match status" value="1"/>
</dbReference>
<proteinExistence type="predicted"/>
<keyword evidence="3" id="KW-0378">Hydrolase</keyword>
<dbReference type="EMBL" id="BMKQ01000001">
    <property type="protein sequence ID" value="GGF33473.1"/>
    <property type="molecule type" value="Genomic_DNA"/>
</dbReference>
<organism evidence="3 4">
    <name type="scientific">Marmoricola endophyticus</name>
    <dbReference type="NCBI Taxonomy" id="2040280"/>
    <lineage>
        <taxon>Bacteria</taxon>
        <taxon>Bacillati</taxon>
        <taxon>Actinomycetota</taxon>
        <taxon>Actinomycetes</taxon>
        <taxon>Propionibacteriales</taxon>
        <taxon>Nocardioidaceae</taxon>
        <taxon>Marmoricola</taxon>
    </lineage>
</organism>
<dbReference type="GO" id="GO:0016787">
    <property type="term" value="F:hydrolase activity"/>
    <property type="evidence" value="ECO:0007669"/>
    <property type="project" value="UniProtKB-KW"/>
</dbReference>
<feature type="region of interest" description="Disordered" evidence="1">
    <location>
        <begin position="241"/>
        <end position="260"/>
    </location>
</feature>
<evidence type="ECO:0000313" key="3">
    <source>
        <dbReference type="EMBL" id="GGF33473.1"/>
    </source>
</evidence>
<dbReference type="SUPFAM" id="SSF52266">
    <property type="entry name" value="SGNH hydrolase"/>
    <property type="match status" value="1"/>
</dbReference>
<evidence type="ECO:0000259" key="2">
    <source>
        <dbReference type="Pfam" id="PF13472"/>
    </source>
</evidence>
<dbReference type="InterPro" id="IPR013830">
    <property type="entry name" value="SGNH_hydro"/>
</dbReference>
<dbReference type="PANTHER" id="PTHR43784">
    <property type="entry name" value="GDSL-LIKE LIPASE/ACYLHYDROLASE, PUTATIVE (AFU_ORTHOLOGUE AFUA_2G00820)-RELATED"/>
    <property type="match status" value="1"/>
</dbReference>
<sequence length="260" mass="28160">MSVPSTVRFRRWVAIGDSFTEGVGDPDPGRPNGVRGWADRAAAVLAAADPDFGYANLAIRGRKLGPILTEQVEPALALEPDLVSVYAGANDVLRPRVDLDAIVGAYDAALGRLGSSGAQLVVFTAYDPGGAPVFGALRGRFATYNELVREVAEARGATLVDFWRMRAYRDQRMWAEDRMHMSSAGHQQMATAFLDALGVAHDLRPLPLEDPVAASGARRRADAAAWLRRDAVPWVHRRLTGRSSGDALSPRWPSYARPEG</sequence>
<gene>
    <name evidence="3" type="ORF">GCM10011519_03640</name>
</gene>
<dbReference type="CDD" id="cd01832">
    <property type="entry name" value="SGNH_hydrolase_like_1"/>
    <property type="match status" value="1"/>
</dbReference>
<dbReference type="Gene3D" id="3.40.50.1110">
    <property type="entry name" value="SGNH hydrolase"/>
    <property type="match status" value="1"/>
</dbReference>
<comment type="caution">
    <text evidence="3">The sequence shown here is derived from an EMBL/GenBank/DDBJ whole genome shotgun (WGS) entry which is preliminary data.</text>
</comment>
<keyword evidence="4" id="KW-1185">Reference proteome</keyword>
<reference evidence="3" key="2">
    <citation type="submission" date="2020-09" db="EMBL/GenBank/DDBJ databases">
        <authorList>
            <person name="Sun Q."/>
            <person name="Zhou Y."/>
        </authorList>
    </citation>
    <scope>NUCLEOTIDE SEQUENCE</scope>
    <source>
        <strain evidence="3">CGMCC 1.16067</strain>
    </source>
</reference>
<feature type="domain" description="SGNH hydrolase-type esterase" evidence="2">
    <location>
        <begin position="14"/>
        <end position="187"/>
    </location>
</feature>
<evidence type="ECO:0000313" key="4">
    <source>
        <dbReference type="Proteomes" id="UP000649179"/>
    </source>
</evidence>
<accession>A0A917BBK0</accession>
<name>A0A917BBK0_9ACTN</name>
<dbReference type="Proteomes" id="UP000649179">
    <property type="component" value="Unassembled WGS sequence"/>
</dbReference>
<dbReference type="InterPro" id="IPR036514">
    <property type="entry name" value="SGNH_hydro_sf"/>
</dbReference>